<gene>
    <name evidence="4" type="ordered locus">TMO_0357</name>
</gene>
<dbReference type="STRING" id="1110502.TMO_0357"/>
<dbReference type="Proteomes" id="UP000005258">
    <property type="component" value="Chromosome"/>
</dbReference>
<evidence type="ECO:0000256" key="1">
    <source>
        <dbReference type="ARBA" id="ARBA00022603"/>
    </source>
</evidence>
<dbReference type="RefSeq" id="WP_014743876.1">
    <property type="nucleotide sequence ID" value="NC_017956.1"/>
</dbReference>
<dbReference type="AlphaFoldDB" id="I3THF8"/>
<dbReference type="InterPro" id="IPR013216">
    <property type="entry name" value="Methyltransf_11"/>
</dbReference>
<protein>
    <submittedName>
        <fullName evidence="4">S-adenosyl-L-methionine-dependent methyltransferase</fullName>
    </submittedName>
</protein>
<keyword evidence="2" id="KW-0808">Transferase</keyword>
<dbReference type="CDD" id="cd02440">
    <property type="entry name" value="AdoMet_MTases"/>
    <property type="match status" value="1"/>
</dbReference>
<dbReference type="Gene3D" id="3.40.50.150">
    <property type="entry name" value="Vaccinia Virus protein VP39"/>
    <property type="match status" value="1"/>
</dbReference>
<sequence>MTDPIRLFDRALLRRRRDRAARAGGDHGFLIREVAERLAERLDDVLRDFPRALMIGSRDGASRDIFQGRRGIETLIGLDLSPAMAAADAGPVVVADEELLPIADGSMDLVLGLFSLHWTNDLPGALIQIERALKPDGLFLGAIAGGSSLKELREALTAAEIEIDGGLSPRVSPFAELRDAAGLMQRAGFQLPVVDVDTITLTYAHPLKLLTELRMIGATNVLHDRRRAPLKRATLMRAMEIYVERFARPDGRVPATLDLIHLAGWKKATGQPQPRRRGTADTAMSDMLARLRAEVPGAEGDAG</sequence>
<evidence type="ECO:0000256" key="2">
    <source>
        <dbReference type="ARBA" id="ARBA00022679"/>
    </source>
</evidence>
<dbReference type="PANTHER" id="PTHR13090">
    <property type="entry name" value="ARGININE-HYDROXYLASE NDUFAF5, MITOCHONDRIAL"/>
    <property type="match status" value="1"/>
</dbReference>
<proteinExistence type="predicted"/>
<dbReference type="PANTHER" id="PTHR13090:SF1">
    <property type="entry name" value="ARGININE-HYDROXYLASE NDUFAF5, MITOCHONDRIAL"/>
    <property type="match status" value="1"/>
</dbReference>
<accession>I3THF8</accession>
<dbReference type="InterPro" id="IPR050602">
    <property type="entry name" value="Malonyl-ACP_OMT"/>
</dbReference>
<evidence type="ECO:0000313" key="4">
    <source>
        <dbReference type="EMBL" id="AFK52196.1"/>
    </source>
</evidence>
<dbReference type="eggNOG" id="COG2226">
    <property type="taxonomic scope" value="Bacteria"/>
</dbReference>
<keyword evidence="5" id="KW-1185">Reference proteome</keyword>
<dbReference type="EMBL" id="CP003236">
    <property type="protein sequence ID" value="AFK52196.1"/>
    <property type="molecule type" value="Genomic_DNA"/>
</dbReference>
<dbReference type="PATRIC" id="fig|1110502.3.peg.368"/>
<feature type="domain" description="Methyltransferase type 11" evidence="3">
    <location>
        <begin position="53"/>
        <end position="140"/>
    </location>
</feature>
<dbReference type="KEGG" id="tmo:TMO_0357"/>
<dbReference type="SUPFAM" id="SSF53335">
    <property type="entry name" value="S-adenosyl-L-methionine-dependent methyltransferases"/>
    <property type="match status" value="1"/>
</dbReference>
<dbReference type="InterPro" id="IPR029063">
    <property type="entry name" value="SAM-dependent_MTases_sf"/>
</dbReference>
<keyword evidence="1 4" id="KW-0489">Methyltransferase</keyword>
<dbReference type="HOGENOM" id="CLU_046586_0_3_5"/>
<evidence type="ECO:0000313" key="5">
    <source>
        <dbReference type="Proteomes" id="UP000005258"/>
    </source>
</evidence>
<dbReference type="GO" id="GO:0032259">
    <property type="term" value="P:methylation"/>
    <property type="evidence" value="ECO:0007669"/>
    <property type="project" value="UniProtKB-KW"/>
</dbReference>
<reference evidence="4 5" key="1">
    <citation type="journal article" date="2012" name="J. Am. Chem. Soc.">
        <title>Bacterial biosynthesis and maturation of the didemnin anti-cancer agents.</title>
        <authorList>
            <person name="Xu Y."/>
            <person name="Kersten R.D."/>
            <person name="Nam S.J."/>
            <person name="Lu L."/>
            <person name="Al-Suwailem A.M."/>
            <person name="Zheng H."/>
            <person name="Fenical W."/>
            <person name="Dorrestein P.C."/>
            <person name="Moore B.S."/>
            <person name="Qian P.Y."/>
        </authorList>
    </citation>
    <scope>NUCLEOTIDE SEQUENCE [LARGE SCALE GENOMIC DNA]</scope>
    <source>
        <strain evidence="4 5">KA081020-065</strain>
    </source>
</reference>
<organism evidence="4 5">
    <name type="scientific">Tistrella mobilis (strain KA081020-065)</name>
    <dbReference type="NCBI Taxonomy" id="1110502"/>
    <lineage>
        <taxon>Bacteria</taxon>
        <taxon>Pseudomonadati</taxon>
        <taxon>Pseudomonadota</taxon>
        <taxon>Alphaproteobacteria</taxon>
        <taxon>Geminicoccales</taxon>
        <taxon>Geminicoccaceae</taxon>
        <taxon>Tistrella</taxon>
    </lineage>
</organism>
<dbReference type="Pfam" id="PF08241">
    <property type="entry name" value="Methyltransf_11"/>
    <property type="match status" value="1"/>
</dbReference>
<dbReference type="GO" id="GO:0008757">
    <property type="term" value="F:S-adenosylmethionine-dependent methyltransferase activity"/>
    <property type="evidence" value="ECO:0007669"/>
    <property type="project" value="InterPro"/>
</dbReference>
<name>I3THF8_TISMK</name>
<evidence type="ECO:0000259" key="3">
    <source>
        <dbReference type="Pfam" id="PF08241"/>
    </source>
</evidence>